<dbReference type="VEuPathDB" id="CryptoDB:Cvel_27820"/>
<proteinExistence type="predicted"/>
<sequence>MGNFVTYQQLSPSFVTKVIQTGTMCRYLWPCFPPLLFLQYIRQTDKELYAVELLHDSSDTGAKGAKAFYDSSKPGWGGHWRILHDLDVIRKAANPGSS</sequence>
<name>A0A0G4HIK3_9ALVE</name>
<evidence type="ECO:0000313" key="1">
    <source>
        <dbReference type="EMBL" id="CEM43835.1"/>
    </source>
</evidence>
<dbReference type="AlphaFoldDB" id="A0A0G4HIK3"/>
<dbReference type="EMBL" id="CDMZ01002772">
    <property type="protein sequence ID" value="CEM43835.1"/>
    <property type="molecule type" value="Genomic_DNA"/>
</dbReference>
<reference evidence="1" key="1">
    <citation type="submission" date="2014-11" db="EMBL/GenBank/DDBJ databases">
        <authorList>
            <person name="Otto D Thomas"/>
            <person name="Naeem Raeece"/>
        </authorList>
    </citation>
    <scope>NUCLEOTIDE SEQUENCE</scope>
</reference>
<protein>
    <submittedName>
        <fullName evidence="1">Uncharacterized protein</fullName>
    </submittedName>
</protein>
<organism evidence="1">
    <name type="scientific">Chromera velia CCMP2878</name>
    <dbReference type="NCBI Taxonomy" id="1169474"/>
    <lineage>
        <taxon>Eukaryota</taxon>
        <taxon>Sar</taxon>
        <taxon>Alveolata</taxon>
        <taxon>Colpodellida</taxon>
        <taxon>Chromeraceae</taxon>
        <taxon>Chromera</taxon>
    </lineage>
</organism>
<gene>
    <name evidence="1" type="ORF">Cvel_27820</name>
</gene>
<accession>A0A0G4HIK3</accession>